<sequence length="51" mass="5802">MLFRRTGMPADHLWLGFAGKVLKDHKNLVSYCIQKDSTLDAHCRKTIRTGA</sequence>
<dbReference type="SUPFAM" id="SSF54236">
    <property type="entry name" value="Ubiquitin-like"/>
    <property type="match status" value="1"/>
</dbReference>
<dbReference type="InterPro" id="IPR000626">
    <property type="entry name" value="Ubiquitin-like_dom"/>
</dbReference>
<organism evidence="2">
    <name type="scientific">Rhizophora mucronata</name>
    <name type="common">Asiatic mangrove</name>
    <dbReference type="NCBI Taxonomy" id="61149"/>
    <lineage>
        <taxon>Eukaryota</taxon>
        <taxon>Viridiplantae</taxon>
        <taxon>Streptophyta</taxon>
        <taxon>Embryophyta</taxon>
        <taxon>Tracheophyta</taxon>
        <taxon>Spermatophyta</taxon>
        <taxon>Magnoliopsida</taxon>
        <taxon>eudicotyledons</taxon>
        <taxon>Gunneridae</taxon>
        <taxon>Pentapetalae</taxon>
        <taxon>rosids</taxon>
        <taxon>fabids</taxon>
        <taxon>Malpighiales</taxon>
        <taxon>Rhizophoraceae</taxon>
        <taxon>Rhizophora</taxon>
    </lineage>
</organism>
<dbReference type="EMBL" id="GGEC01079542">
    <property type="protein sequence ID" value="MBX60026.1"/>
    <property type="molecule type" value="Transcribed_RNA"/>
</dbReference>
<proteinExistence type="predicted"/>
<reference evidence="2" key="1">
    <citation type="submission" date="2018-02" db="EMBL/GenBank/DDBJ databases">
        <title>Rhizophora mucronata_Transcriptome.</title>
        <authorList>
            <person name="Meera S.P."/>
            <person name="Sreeshan A."/>
            <person name="Augustine A."/>
        </authorList>
    </citation>
    <scope>NUCLEOTIDE SEQUENCE</scope>
    <source>
        <tissue evidence="2">Leaf</tissue>
    </source>
</reference>
<dbReference type="PROSITE" id="PS50053">
    <property type="entry name" value="UBIQUITIN_2"/>
    <property type="match status" value="1"/>
</dbReference>
<dbReference type="Gene3D" id="3.10.20.90">
    <property type="entry name" value="Phosphatidylinositol 3-kinase Catalytic Subunit, Chain A, domain 1"/>
    <property type="match status" value="1"/>
</dbReference>
<name>A0A2P2PZ48_RHIMU</name>
<evidence type="ECO:0000259" key="1">
    <source>
        <dbReference type="PROSITE" id="PS50053"/>
    </source>
</evidence>
<accession>A0A2P2PZ48</accession>
<dbReference type="Pfam" id="PF00240">
    <property type="entry name" value="ubiquitin"/>
    <property type="match status" value="1"/>
</dbReference>
<dbReference type="CDD" id="cd17039">
    <property type="entry name" value="Ubl_ubiquitin_like"/>
    <property type="match status" value="1"/>
</dbReference>
<feature type="domain" description="Ubiquitin-like" evidence="1">
    <location>
        <begin position="1"/>
        <end position="46"/>
    </location>
</feature>
<dbReference type="AlphaFoldDB" id="A0A2P2PZ48"/>
<evidence type="ECO:0000313" key="2">
    <source>
        <dbReference type="EMBL" id="MBX60026.1"/>
    </source>
</evidence>
<dbReference type="InterPro" id="IPR029071">
    <property type="entry name" value="Ubiquitin-like_domsf"/>
</dbReference>
<protein>
    <recommendedName>
        <fullName evidence="1">Ubiquitin-like domain-containing protein</fullName>
    </recommendedName>
</protein>